<keyword evidence="3" id="KW-1185">Reference proteome</keyword>
<gene>
    <name evidence="2" type="ORF">CVLEPA_LOCUS23693</name>
</gene>
<dbReference type="PROSITE" id="PS51184">
    <property type="entry name" value="JMJC"/>
    <property type="match status" value="1"/>
</dbReference>
<comment type="caution">
    <text evidence="2">The sequence shown here is derived from an EMBL/GenBank/DDBJ whole genome shotgun (WGS) entry which is preliminary data.</text>
</comment>
<feature type="domain" description="JmjC" evidence="1">
    <location>
        <begin position="114"/>
        <end position="263"/>
    </location>
</feature>
<name>A0ABP0GJN8_CLALP</name>
<evidence type="ECO:0000259" key="1">
    <source>
        <dbReference type="PROSITE" id="PS51184"/>
    </source>
</evidence>
<proteinExistence type="predicted"/>
<protein>
    <recommendedName>
        <fullName evidence="1">JmjC domain-containing protein</fullName>
    </recommendedName>
</protein>
<evidence type="ECO:0000313" key="3">
    <source>
        <dbReference type="Proteomes" id="UP001642483"/>
    </source>
</evidence>
<organism evidence="2 3">
    <name type="scientific">Clavelina lepadiformis</name>
    <name type="common">Light-bulb sea squirt</name>
    <name type="synonym">Ascidia lepadiformis</name>
    <dbReference type="NCBI Taxonomy" id="159417"/>
    <lineage>
        <taxon>Eukaryota</taxon>
        <taxon>Metazoa</taxon>
        <taxon>Chordata</taxon>
        <taxon>Tunicata</taxon>
        <taxon>Ascidiacea</taxon>
        <taxon>Aplousobranchia</taxon>
        <taxon>Clavelinidae</taxon>
        <taxon>Clavelina</taxon>
    </lineage>
</organism>
<dbReference type="Pfam" id="PF13621">
    <property type="entry name" value="Cupin_8"/>
    <property type="match status" value="1"/>
</dbReference>
<dbReference type="Gene3D" id="2.60.120.650">
    <property type="entry name" value="Cupin"/>
    <property type="match status" value="1"/>
</dbReference>
<dbReference type="PANTHER" id="PTHR12461:SF95">
    <property type="entry name" value="JMJC DOMAIN-CONTAINING PROTEIN"/>
    <property type="match status" value="1"/>
</dbReference>
<sequence length="349" mass="40450">MASNESIKNVLVERVNGTNLDLENFESNYLKCGRPVIIQNYLSNLPCSKWSIEYLLKRVGDNQVTVRGRTNANDYKVGVAYTVRETTFKDYIHDLRTRNHNGQTSYMAVQNISKVFPQLQEECQLPSYVGKLHNGPFLWVAREGHYEYCHYDPDASLLMMIDGRKQVRLFSCADHEKLYPNPLGSKGKTIQSQVDCDSPDLKKFPAFCEAMCYHCVLNAGDMLLIPAFWWHQVTSLTDSVSMNAFFGDAGKDNYIRRIMEEPVWPAFRYWLLNITEQNRSYSSFQRTLERLPICVEYLLLKQFHEEASENHINTLVDTIKTYLNLEKLPEFSGGGKHPPPLRIRGLRWR</sequence>
<dbReference type="Proteomes" id="UP001642483">
    <property type="component" value="Unassembled WGS sequence"/>
</dbReference>
<dbReference type="SMART" id="SM00558">
    <property type="entry name" value="JmjC"/>
    <property type="match status" value="1"/>
</dbReference>
<dbReference type="InterPro" id="IPR041667">
    <property type="entry name" value="Cupin_8"/>
</dbReference>
<evidence type="ECO:0000313" key="2">
    <source>
        <dbReference type="EMBL" id="CAK8691096.1"/>
    </source>
</evidence>
<reference evidence="2 3" key="1">
    <citation type="submission" date="2024-02" db="EMBL/GenBank/DDBJ databases">
        <authorList>
            <person name="Daric V."/>
            <person name="Darras S."/>
        </authorList>
    </citation>
    <scope>NUCLEOTIDE SEQUENCE [LARGE SCALE GENOMIC DNA]</scope>
</reference>
<dbReference type="InterPro" id="IPR003347">
    <property type="entry name" value="JmjC_dom"/>
</dbReference>
<dbReference type="PANTHER" id="PTHR12461">
    <property type="entry name" value="HYPOXIA-INDUCIBLE FACTOR 1 ALPHA INHIBITOR-RELATED"/>
    <property type="match status" value="1"/>
</dbReference>
<dbReference type="SUPFAM" id="SSF51197">
    <property type="entry name" value="Clavaminate synthase-like"/>
    <property type="match status" value="1"/>
</dbReference>
<dbReference type="EMBL" id="CAWYQH010000119">
    <property type="protein sequence ID" value="CAK8691096.1"/>
    <property type="molecule type" value="Genomic_DNA"/>
</dbReference>
<accession>A0ABP0GJN8</accession>